<proteinExistence type="predicted"/>
<gene>
    <name evidence="2" type="ORF">CkaCkLH20_03294</name>
</gene>
<name>A0A9P6LND1_9PEZI</name>
<feature type="chain" id="PRO_5040209790" evidence="1">
    <location>
        <begin position="19"/>
        <end position="108"/>
    </location>
</feature>
<accession>A0A9P6LND1</accession>
<evidence type="ECO:0000313" key="3">
    <source>
        <dbReference type="Proteomes" id="UP000781932"/>
    </source>
</evidence>
<sequence length="108" mass="11806">MQFNLFAVAALLACEAFASKITYACRYNGKDLQGKDKVVTEQKAGGTIPDDKDDDVVNDIGKWSNNDFSAKKNARTGIVIVTNTKVAKNKAEATDQNNEAQQIVKKHT</sequence>
<dbReference type="EMBL" id="JAATWM020000008">
    <property type="protein sequence ID" value="KAF9879061.1"/>
    <property type="molecule type" value="Genomic_DNA"/>
</dbReference>
<dbReference type="AlphaFoldDB" id="A0A9P6LND1"/>
<reference evidence="2" key="2">
    <citation type="submission" date="2020-11" db="EMBL/GenBank/DDBJ databases">
        <title>Whole genome sequencing of Colletotrichum sp.</title>
        <authorList>
            <person name="Li H."/>
        </authorList>
    </citation>
    <scope>NUCLEOTIDE SEQUENCE</scope>
    <source>
        <strain evidence="2">CkLH20</strain>
    </source>
</reference>
<dbReference type="GeneID" id="62159087"/>
<evidence type="ECO:0000256" key="1">
    <source>
        <dbReference type="SAM" id="SignalP"/>
    </source>
</evidence>
<protein>
    <submittedName>
        <fullName evidence="2">Uncharacterized protein</fullName>
    </submittedName>
</protein>
<dbReference type="OrthoDB" id="3533079at2759"/>
<dbReference type="RefSeq" id="XP_038748522.1">
    <property type="nucleotide sequence ID" value="XM_038886013.1"/>
</dbReference>
<feature type="signal peptide" evidence="1">
    <location>
        <begin position="1"/>
        <end position="18"/>
    </location>
</feature>
<keyword evidence="1" id="KW-0732">Signal</keyword>
<reference evidence="2" key="1">
    <citation type="submission" date="2020-03" db="EMBL/GenBank/DDBJ databases">
        <authorList>
            <person name="He L."/>
        </authorList>
    </citation>
    <scope>NUCLEOTIDE SEQUENCE</scope>
    <source>
        <strain evidence="2">CkLH20</strain>
    </source>
</reference>
<dbReference type="Proteomes" id="UP000781932">
    <property type="component" value="Unassembled WGS sequence"/>
</dbReference>
<comment type="caution">
    <text evidence="2">The sequence shown here is derived from an EMBL/GenBank/DDBJ whole genome shotgun (WGS) entry which is preliminary data.</text>
</comment>
<organism evidence="2 3">
    <name type="scientific">Colletotrichum karsti</name>
    <dbReference type="NCBI Taxonomy" id="1095194"/>
    <lineage>
        <taxon>Eukaryota</taxon>
        <taxon>Fungi</taxon>
        <taxon>Dikarya</taxon>
        <taxon>Ascomycota</taxon>
        <taxon>Pezizomycotina</taxon>
        <taxon>Sordariomycetes</taxon>
        <taxon>Hypocreomycetidae</taxon>
        <taxon>Glomerellales</taxon>
        <taxon>Glomerellaceae</taxon>
        <taxon>Colletotrichum</taxon>
        <taxon>Colletotrichum boninense species complex</taxon>
    </lineage>
</organism>
<evidence type="ECO:0000313" key="2">
    <source>
        <dbReference type="EMBL" id="KAF9879061.1"/>
    </source>
</evidence>
<keyword evidence="3" id="KW-1185">Reference proteome</keyword>